<dbReference type="EMBL" id="OGUS01000092">
    <property type="protein sequence ID" value="SPC08379.1"/>
    <property type="molecule type" value="Genomic_DNA"/>
</dbReference>
<reference evidence="6 10" key="3">
    <citation type="submission" date="2021-02" db="EMBL/GenBank/DDBJ databases">
        <title>Complete Genome Sequence of Cupriavidus oxalaticus Strain Ox1, a Soil Oxalate-Degrading Species.</title>
        <authorList>
            <person name="Palmieri F."/>
            <person name="Udriet P."/>
            <person name="Deuasquier M."/>
            <person name="Beaudoing E."/>
            <person name="Johnson S.L."/>
            <person name="Davenport K.W."/>
            <person name="Chain P.S."/>
            <person name="Bindschedler S."/>
            <person name="Junier P."/>
        </authorList>
    </citation>
    <scope>NUCLEOTIDE SEQUENCE [LARGE SCALE GENOMIC DNA]</scope>
    <source>
        <strain evidence="6 10">Ox1</strain>
    </source>
</reference>
<dbReference type="Gene3D" id="3.40.1090.10">
    <property type="entry name" value="Cytosolic phospholipase A2 catalytic domain"/>
    <property type="match status" value="2"/>
</dbReference>
<evidence type="ECO:0000256" key="1">
    <source>
        <dbReference type="ARBA" id="ARBA00022801"/>
    </source>
</evidence>
<evidence type="ECO:0000256" key="2">
    <source>
        <dbReference type="ARBA" id="ARBA00022963"/>
    </source>
</evidence>
<dbReference type="OrthoDB" id="9770965at2"/>
<keyword evidence="3 4" id="KW-0443">Lipid metabolism</keyword>
<dbReference type="RefSeq" id="WP_063239093.1">
    <property type="nucleotide sequence ID" value="NZ_CP069809.1"/>
</dbReference>
<dbReference type="GO" id="GO:0016787">
    <property type="term" value="F:hydrolase activity"/>
    <property type="evidence" value="ECO:0007669"/>
    <property type="project" value="UniProtKB-UniRule"/>
</dbReference>
<reference evidence="7 9" key="1">
    <citation type="submission" date="2018-01" db="EMBL/GenBank/DDBJ databases">
        <authorList>
            <person name="Clerissi C."/>
        </authorList>
    </citation>
    <scope>NUCLEOTIDE SEQUENCE</scope>
    <source>
        <strain evidence="7">Cupriavidus oxalaticus LMG 2235</strain>
        <plasmid evidence="9">co2235_mp</plasmid>
    </source>
</reference>
<organism evidence="7 9">
    <name type="scientific">Cupriavidus oxalaticus</name>
    <dbReference type="NCBI Taxonomy" id="96344"/>
    <lineage>
        <taxon>Bacteria</taxon>
        <taxon>Pseudomonadati</taxon>
        <taxon>Pseudomonadota</taxon>
        <taxon>Betaproteobacteria</taxon>
        <taxon>Burkholderiales</taxon>
        <taxon>Burkholderiaceae</taxon>
        <taxon>Cupriavidus</taxon>
    </lineage>
</organism>
<evidence type="ECO:0000313" key="8">
    <source>
        <dbReference type="EMBL" id="SPC24202.1"/>
    </source>
</evidence>
<dbReference type="SUPFAM" id="SSF52151">
    <property type="entry name" value="FabD/lysophospholipase-like"/>
    <property type="match status" value="1"/>
</dbReference>
<dbReference type="EMBL" id="OGUS01000143">
    <property type="protein sequence ID" value="SPC24202.1"/>
    <property type="molecule type" value="Genomic_DNA"/>
</dbReference>
<keyword evidence="10" id="KW-1185">Reference proteome</keyword>
<name>A0A375GMJ0_9BURK</name>
<gene>
    <name evidence="8" type="ORF">CO2235_MP80082</name>
    <name evidence="7" type="ORF">CO2235_U840113</name>
    <name evidence="6" type="ORF">JTE92_07475</name>
</gene>
<dbReference type="EMBL" id="CP069811">
    <property type="protein sequence ID" value="QRQ90501.1"/>
    <property type="molecule type" value="Genomic_DNA"/>
</dbReference>
<dbReference type="PROSITE" id="PS51635">
    <property type="entry name" value="PNPLA"/>
    <property type="match status" value="1"/>
</dbReference>
<dbReference type="InterPro" id="IPR016035">
    <property type="entry name" value="Acyl_Trfase/lysoPLipase"/>
</dbReference>
<feature type="short sequence motif" description="DGA/G" evidence="4">
    <location>
        <begin position="210"/>
        <end position="212"/>
    </location>
</feature>
<dbReference type="PANTHER" id="PTHR14226:SF78">
    <property type="entry name" value="SLR0060 PROTEIN"/>
    <property type="match status" value="1"/>
</dbReference>
<dbReference type="Proteomes" id="UP000623307">
    <property type="component" value="Chromosome 1"/>
</dbReference>
<evidence type="ECO:0000313" key="7">
    <source>
        <dbReference type="EMBL" id="SPC08379.1"/>
    </source>
</evidence>
<evidence type="ECO:0000313" key="6">
    <source>
        <dbReference type="EMBL" id="QRQ90501.1"/>
    </source>
</evidence>
<keyword evidence="2 4" id="KW-0442">Lipid degradation</keyword>
<dbReference type="PANTHER" id="PTHR14226">
    <property type="entry name" value="NEUROPATHY TARGET ESTERASE/SWISS CHEESE D.MELANOGASTER"/>
    <property type="match status" value="1"/>
</dbReference>
<dbReference type="Pfam" id="PF01734">
    <property type="entry name" value="Patatin"/>
    <property type="match status" value="1"/>
</dbReference>
<evidence type="ECO:0000313" key="9">
    <source>
        <dbReference type="Proteomes" id="UP000256862"/>
    </source>
</evidence>
<dbReference type="Proteomes" id="UP000256862">
    <property type="component" value="Plasmid CO2235_mp"/>
</dbReference>
<reference evidence="9" key="2">
    <citation type="submission" date="2018-01" db="EMBL/GenBank/DDBJ databases">
        <authorList>
            <person name="Gaut B.S."/>
            <person name="Morton B.R."/>
            <person name="Clegg M.T."/>
            <person name="Duvall M.R."/>
        </authorList>
    </citation>
    <scope>NUCLEOTIDE SEQUENCE [LARGE SCALE GENOMIC DNA]</scope>
</reference>
<feature type="short sequence motif" description="GXGXXG" evidence="4">
    <location>
        <begin position="26"/>
        <end position="31"/>
    </location>
</feature>
<comment type="caution">
    <text evidence="4">Lacks conserved residue(s) required for the propagation of feature annotation.</text>
</comment>
<evidence type="ECO:0000256" key="4">
    <source>
        <dbReference type="PROSITE-ProRule" id="PRU01161"/>
    </source>
</evidence>
<feature type="active site" description="Nucleophile" evidence="4">
    <location>
        <position position="56"/>
    </location>
</feature>
<proteinExistence type="predicted"/>
<dbReference type="AlphaFoldDB" id="A0A375GMJ0"/>
<evidence type="ECO:0000313" key="10">
    <source>
        <dbReference type="Proteomes" id="UP000623307"/>
    </source>
</evidence>
<evidence type="ECO:0000256" key="3">
    <source>
        <dbReference type="ARBA" id="ARBA00023098"/>
    </source>
</evidence>
<feature type="domain" description="PNPLA" evidence="5">
    <location>
        <begin position="22"/>
        <end position="223"/>
    </location>
</feature>
<dbReference type="InterPro" id="IPR002641">
    <property type="entry name" value="PNPLA_dom"/>
</dbReference>
<sequence>MSTKPGARHAGKAQGSVKPITLALQGGGAHGAFAWGVLDRLLEDERLAIEGVSATSAGAMNAVVLAYGLLKGGPPGARTALHNFWQDVAGTARLYSPFRKLPWEIWTGRGHGLDISPMYLLTDLLLRVLSPYQFNPFNFNPLSDVLAHHVDFDALGRDCPIQLYLCATNVETGKLRLFSREEICLKAVLASACLPSLFRAVEIDGQHYWDGGYVGNPAIFPLIYHCATRDVVIVHINPIVRKGVPRTAAEILNRINEVSFNSSLIRELRAISFVTSLIQDGKVDRTEMKEMLIHAIRSDETMTALGVSSKFNADWDFLCHLRDQGRNEAGHWLAQNYSAIGERCSVDLRKEFL</sequence>
<dbReference type="InterPro" id="IPR050301">
    <property type="entry name" value="NTE"/>
</dbReference>
<evidence type="ECO:0000259" key="5">
    <source>
        <dbReference type="PROSITE" id="PS51635"/>
    </source>
</evidence>
<accession>A0A375GMJ0</accession>
<dbReference type="GeneID" id="303489353"/>
<dbReference type="GO" id="GO:0016042">
    <property type="term" value="P:lipid catabolic process"/>
    <property type="evidence" value="ECO:0007669"/>
    <property type="project" value="UniProtKB-UniRule"/>
</dbReference>
<keyword evidence="1 4" id="KW-0378">Hydrolase</keyword>
<protein>
    <submittedName>
        <fullName evidence="6 7">Patatin</fullName>
    </submittedName>
</protein>
<geneLocation type="plasmid" evidence="9">
    <name>co2235_mp</name>
</geneLocation>
<feature type="active site" description="Proton acceptor" evidence="4">
    <location>
        <position position="210"/>
    </location>
</feature>